<name>A0ABV8HMC4_9ACTN</name>
<evidence type="ECO:0000313" key="10">
    <source>
        <dbReference type="EMBL" id="MFC4032042.1"/>
    </source>
</evidence>
<gene>
    <name evidence="7 10" type="primary">zwf</name>
    <name evidence="10" type="ORF">ACFO3J_11165</name>
</gene>
<accession>A0ABV8HMC4</accession>
<evidence type="ECO:0000256" key="6">
    <source>
        <dbReference type="ARBA" id="ARBA00023277"/>
    </source>
</evidence>
<organism evidence="10 11">
    <name type="scientific">Streptomyces polygonati</name>
    <dbReference type="NCBI Taxonomy" id="1617087"/>
    <lineage>
        <taxon>Bacteria</taxon>
        <taxon>Bacillati</taxon>
        <taxon>Actinomycetota</taxon>
        <taxon>Actinomycetes</taxon>
        <taxon>Kitasatosporales</taxon>
        <taxon>Streptomycetaceae</taxon>
        <taxon>Streptomyces</taxon>
    </lineage>
</organism>
<sequence length="479" mass="53164">MTSAARTLAAPSNPQVLVLFGATGDLAGRKLFPGLYKLFRAGMLPERFTVIGSGRHSPGSDEHFHQRLAAKVREHAADAFDDEAWAAFARHITFQTSSADDGEALAATVRQARQDAGDSVRTLVYMSVPPSSMKAMIQMLGATGIAEDAALIMEKPFGSDEASARSLNEAVHQVVPEDRVFRIDHFLGKEAVQNILALRFANGLFEPAWNRDHIAYVQIDVPEDIGIEGRAAFMEGTGTFRDMVTTHLCQILGFVALEPPVRIAPKELRAEKYKLYQSLRPFDPKEVVFGQYEGYREEDGVDPKSNVETFVAARAWIDNWRWQGVPFLLRTGKSMGQSRRLVTIGFRNPPETLFDTASREQAGPNELVLELTDEPRMTVVLRAKQPGPELALADARLELRFETAFPGVEPLEAYEKLLLDAMHGDHTLYTGAEEIVRLWQVCDPVLRDRPEPLPYAAGSWGPEAALRLAGERGWRLPDS</sequence>
<dbReference type="InterPro" id="IPR019796">
    <property type="entry name" value="G6P_DH_AS"/>
</dbReference>
<comment type="similarity">
    <text evidence="2 7">Belongs to the glucose-6-phosphate dehydrogenase family.</text>
</comment>
<feature type="binding site" evidence="7">
    <location>
        <position position="189"/>
    </location>
    <ligand>
        <name>substrate</name>
    </ligand>
</feature>
<feature type="binding site" evidence="7">
    <location>
        <position position="155"/>
    </location>
    <ligand>
        <name>NADP(+)</name>
        <dbReference type="ChEBI" id="CHEBI:58349"/>
    </ligand>
</feature>
<dbReference type="PANTHER" id="PTHR23429">
    <property type="entry name" value="GLUCOSE-6-PHOSPHATE 1-DEHYDROGENASE G6PD"/>
    <property type="match status" value="1"/>
</dbReference>
<feature type="active site" description="Proton acceptor" evidence="7">
    <location>
        <position position="247"/>
    </location>
</feature>
<comment type="function">
    <text evidence="7">Catalyzes the oxidation of glucose 6-phosphate to 6-phosphogluconolactone.</text>
</comment>
<keyword evidence="6 7" id="KW-0119">Carbohydrate metabolism</keyword>
<comment type="caution">
    <text evidence="7">Lacks conserved residue(s) required for the propagation of feature annotation.</text>
</comment>
<dbReference type="PIRSF" id="PIRSF000110">
    <property type="entry name" value="G6PD"/>
    <property type="match status" value="1"/>
</dbReference>
<dbReference type="EC" id="1.1.1.49" evidence="7"/>
<dbReference type="RefSeq" id="WP_386428665.1">
    <property type="nucleotide sequence ID" value="NZ_JBHSBB010000009.1"/>
</dbReference>
<dbReference type="InterPro" id="IPR036291">
    <property type="entry name" value="NAD(P)-bd_dom_sf"/>
</dbReference>
<keyword evidence="5 7" id="KW-0560">Oxidoreductase</keyword>
<dbReference type="InterPro" id="IPR022675">
    <property type="entry name" value="G6P_DH_C"/>
</dbReference>
<comment type="caution">
    <text evidence="10">The sequence shown here is derived from an EMBL/GenBank/DDBJ whole genome shotgun (WGS) entry which is preliminary data.</text>
</comment>
<evidence type="ECO:0000256" key="5">
    <source>
        <dbReference type="ARBA" id="ARBA00023002"/>
    </source>
</evidence>
<feature type="binding site" evidence="7">
    <location>
        <position position="242"/>
    </location>
    <ligand>
        <name>substrate</name>
    </ligand>
</feature>
<evidence type="ECO:0000256" key="7">
    <source>
        <dbReference type="HAMAP-Rule" id="MF_00966"/>
    </source>
</evidence>
<evidence type="ECO:0000256" key="3">
    <source>
        <dbReference type="ARBA" id="ARBA00022526"/>
    </source>
</evidence>
<keyword evidence="4 7" id="KW-0521">NADP</keyword>
<dbReference type="HAMAP" id="MF_00966">
    <property type="entry name" value="G6PD"/>
    <property type="match status" value="1"/>
</dbReference>
<evidence type="ECO:0000256" key="1">
    <source>
        <dbReference type="ARBA" id="ARBA00004937"/>
    </source>
</evidence>
<dbReference type="PANTHER" id="PTHR23429:SF0">
    <property type="entry name" value="GLUCOSE-6-PHOSPHATE 1-DEHYDROGENASE"/>
    <property type="match status" value="1"/>
</dbReference>
<dbReference type="PROSITE" id="PS00069">
    <property type="entry name" value="G6P_DEHYDROGENASE"/>
    <property type="match status" value="1"/>
</dbReference>
<dbReference type="Pfam" id="PF02781">
    <property type="entry name" value="G6PD_C"/>
    <property type="match status" value="1"/>
</dbReference>
<feature type="binding site" evidence="7">
    <location>
        <position position="185"/>
    </location>
    <ligand>
        <name>substrate</name>
    </ligand>
</feature>
<evidence type="ECO:0000256" key="2">
    <source>
        <dbReference type="ARBA" id="ARBA00009975"/>
    </source>
</evidence>
<dbReference type="SUPFAM" id="SSF51735">
    <property type="entry name" value="NAD(P)-binding Rossmann-fold domains"/>
    <property type="match status" value="1"/>
</dbReference>
<evidence type="ECO:0000313" key="11">
    <source>
        <dbReference type="Proteomes" id="UP001595765"/>
    </source>
</evidence>
<feature type="domain" description="Glucose-6-phosphate dehydrogenase NAD-binding" evidence="8">
    <location>
        <begin position="18"/>
        <end position="194"/>
    </location>
</feature>
<evidence type="ECO:0000256" key="4">
    <source>
        <dbReference type="ARBA" id="ARBA00022857"/>
    </source>
</evidence>
<dbReference type="InterPro" id="IPR022674">
    <property type="entry name" value="G6P_DH_NAD-bd"/>
</dbReference>
<comment type="pathway">
    <text evidence="1 7">Carbohydrate degradation; pentose phosphate pathway; D-ribulose 5-phosphate from D-glucose 6-phosphate (oxidative stage): step 1/3.</text>
</comment>
<dbReference type="Proteomes" id="UP001595765">
    <property type="component" value="Unassembled WGS sequence"/>
</dbReference>
<dbReference type="GO" id="GO:0004345">
    <property type="term" value="F:glucose-6-phosphate dehydrogenase activity"/>
    <property type="evidence" value="ECO:0007669"/>
    <property type="project" value="UniProtKB-EC"/>
</dbReference>
<reference evidence="11" key="1">
    <citation type="journal article" date="2019" name="Int. J. Syst. Evol. Microbiol.">
        <title>The Global Catalogue of Microorganisms (GCM) 10K type strain sequencing project: providing services to taxonomists for standard genome sequencing and annotation.</title>
        <authorList>
            <consortium name="The Broad Institute Genomics Platform"/>
            <consortium name="The Broad Institute Genome Sequencing Center for Infectious Disease"/>
            <person name="Wu L."/>
            <person name="Ma J."/>
        </authorList>
    </citation>
    <scope>NUCLEOTIDE SEQUENCE [LARGE SCALE GENOMIC DNA]</scope>
    <source>
        <strain evidence="11">CGMCC 4.7237</strain>
    </source>
</reference>
<dbReference type="InterPro" id="IPR001282">
    <property type="entry name" value="G6P_DH"/>
</dbReference>
<dbReference type="SUPFAM" id="SSF55347">
    <property type="entry name" value="Glyceraldehyde-3-phosphate dehydrogenase-like, C-terminal domain"/>
    <property type="match status" value="1"/>
</dbReference>
<dbReference type="PRINTS" id="PR00079">
    <property type="entry name" value="G6PDHDRGNASE"/>
</dbReference>
<protein>
    <recommendedName>
        <fullName evidence="7">Glucose-6-phosphate 1-dehydrogenase</fullName>
        <shortName evidence="7">G6PD</shortName>
        <ecNumber evidence="7">1.1.1.49</ecNumber>
    </recommendedName>
</protein>
<keyword evidence="11" id="KW-1185">Reference proteome</keyword>
<feature type="binding site" evidence="7">
    <location>
        <position position="223"/>
    </location>
    <ligand>
        <name>substrate</name>
    </ligand>
</feature>
<evidence type="ECO:0000259" key="8">
    <source>
        <dbReference type="Pfam" id="PF00479"/>
    </source>
</evidence>
<dbReference type="Pfam" id="PF00479">
    <property type="entry name" value="G6PD_N"/>
    <property type="match status" value="1"/>
</dbReference>
<proteinExistence type="inferred from homology"/>
<dbReference type="Gene3D" id="3.30.360.10">
    <property type="entry name" value="Dihydrodipicolinate Reductase, domain 2"/>
    <property type="match status" value="1"/>
</dbReference>
<feature type="domain" description="Glucose-6-phosphate dehydrogenase C-terminal" evidence="9">
    <location>
        <begin position="196"/>
        <end position="473"/>
    </location>
</feature>
<dbReference type="NCBIfam" id="TIGR00871">
    <property type="entry name" value="zwf"/>
    <property type="match status" value="1"/>
</dbReference>
<feature type="binding site" evidence="7">
    <location>
        <position position="333"/>
    </location>
    <ligand>
        <name>substrate</name>
    </ligand>
</feature>
<feature type="binding site" evidence="7">
    <location>
        <position position="55"/>
    </location>
    <ligand>
        <name>NADP(+)</name>
        <dbReference type="ChEBI" id="CHEBI:58349"/>
    </ligand>
</feature>
<dbReference type="EMBL" id="JBHSBB010000009">
    <property type="protein sequence ID" value="MFC4032042.1"/>
    <property type="molecule type" value="Genomic_DNA"/>
</dbReference>
<comment type="catalytic activity">
    <reaction evidence="7">
        <text>D-glucose 6-phosphate + NADP(+) = 6-phospho-D-glucono-1,5-lactone + NADPH + H(+)</text>
        <dbReference type="Rhea" id="RHEA:15841"/>
        <dbReference type="ChEBI" id="CHEBI:15378"/>
        <dbReference type="ChEBI" id="CHEBI:57783"/>
        <dbReference type="ChEBI" id="CHEBI:57955"/>
        <dbReference type="ChEBI" id="CHEBI:58349"/>
        <dbReference type="ChEBI" id="CHEBI:61548"/>
        <dbReference type="EC" id="1.1.1.49"/>
    </reaction>
</comment>
<dbReference type="Gene3D" id="3.40.50.720">
    <property type="entry name" value="NAD(P)-binding Rossmann-like Domain"/>
    <property type="match status" value="1"/>
</dbReference>
<evidence type="ECO:0000259" key="9">
    <source>
        <dbReference type="Pfam" id="PF02781"/>
    </source>
</evidence>
<keyword evidence="3 7" id="KW-0313">Glucose metabolism</keyword>